<dbReference type="OrthoDB" id="2248014at2759"/>
<evidence type="ECO:0000259" key="9">
    <source>
        <dbReference type="PROSITE" id="PS50235"/>
    </source>
</evidence>
<dbReference type="GO" id="GO:0005829">
    <property type="term" value="C:cytosol"/>
    <property type="evidence" value="ECO:0007669"/>
    <property type="project" value="TreeGrafter"/>
</dbReference>
<dbReference type="InterPro" id="IPR028889">
    <property type="entry name" value="USP"/>
</dbReference>
<gene>
    <name evidence="10" type="ORF">HOLleu_09822</name>
</gene>
<protein>
    <recommendedName>
        <fullName evidence="3">ubiquitinyl hydrolase 1</fullName>
        <ecNumber evidence="3">3.4.19.12</ecNumber>
    </recommendedName>
</protein>
<keyword evidence="8" id="KW-0812">Transmembrane</keyword>
<comment type="similarity">
    <text evidence="2">Belongs to the peptidase C19 family.</text>
</comment>
<keyword evidence="7" id="KW-0788">Thiol protease</keyword>
<evidence type="ECO:0000256" key="2">
    <source>
        <dbReference type="ARBA" id="ARBA00009085"/>
    </source>
</evidence>
<keyword evidence="8" id="KW-1133">Transmembrane helix</keyword>
<keyword evidence="6 10" id="KW-0378">Hydrolase</keyword>
<dbReference type="Gene3D" id="3.90.70.10">
    <property type="entry name" value="Cysteine proteinases"/>
    <property type="match status" value="1"/>
</dbReference>
<keyword evidence="4" id="KW-0645">Protease</keyword>
<evidence type="ECO:0000256" key="6">
    <source>
        <dbReference type="ARBA" id="ARBA00022801"/>
    </source>
</evidence>
<evidence type="ECO:0000256" key="1">
    <source>
        <dbReference type="ARBA" id="ARBA00000707"/>
    </source>
</evidence>
<dbReference type="Proteomes" id="UP001152320">
    <property type="component" value="Chromosome 4"/>
</dbReference>
<evidence type="ECO:0000256" key="4">
    <source>
        <dbReference type="ARBA" id="ARBA00022670"/>
    </source>
</evidence>
<keyword evidence="11" id="KW-1185">Reference proteome</keyword>
<dbReference type="PANTHER" id="PTHR24006">
    <property type="entry name" value="UBIQUITIN CARBOXYL-TERMINAL HYDROLASE"/>
    <property type="match status" value="1"/>
</dbReference>
<evidence type="ECO:0000313" key="11">
    <source>
        <dbReference type="Proteomes" id="UP001152320"/>
    </source>
</evidence>
<dbReference type="PANTHER" id="PTHR24006:SF888">
    <property type="entry name" value="UBIQUITIN CARBOXYL-TERMINAL HYDROLASE 30"/>
    <property type="match status" value="1"/>
</dbReference>
<dbReference type="GO" id="GO:0004843">
    <property type="term" value="F:cysteine-type deubiquitinase activity"/>
    <property type="evidence" value="ECO:0007669"/>
    <property type="project" value="UniProtKB-EC"/>
</dbReference>
<proteinExistence type="inferred from homology"/>
<feature type="domain" description="USP" evidence="9">
    <location>
        <begin position="47"/>
        <end position="498"/>
    </location>
</feature>
<name>A0A9Q1CC43_HOLLE</name>
<keyword evidence="5" id="KW-0833">Ubl conjugation pathway</keyword>
<dbReference type="GO" id="GO:0016579">
    <property type="term" value="P:protein deubiquitination"/>
    <property type="evidence" value="ECO:0007669"/>
    <property type="project" value="InterPro"/>
</dbReference>
<sequence>MIINVIPRDHLLPIIGIGAVATAAVSYIVWGGDASGNRDSRKHRKVAGLENLGNTCYLNTILQSLAACPKFIRWLQRALRNSQFKGKREDLAYKLSKTLEVVNDYSSSHAGTKTYSPHDVLYALHNCNWRHDREQQDCHELFQFLLNELQEDAEKLPPVLSLSEASQLAAHKNGVLPQSSLRSNINVYLPPVSTRGLELPFRGLIAHHLSCTACGHKNRVTYSQFDCLSVYIPVSSFGMTSLDQMLEIFTQVELVHDVECTECLKKITAELSSPTSPTKTSSTKTSVQSPSPVCKRVFQKQMTIAKLPQCLCIHVQRVMWTPNGEPMRRGEHVMFPEKLDMATYRQAAGVSQKQEIQPSSLPNGVKGSKNSLRDIIIAKNNFIGESFLSVPNSLPVIGCSVRTQTRLDKPSQSSIGSDSLDICSSNLRSNYPEYQLMSAVVHMGDATSGHFLTYRRVPVTTDEPVSTKWLCISDEHVTSATLTDVLSQKAYMLYYQRM</sequence>
<comment type="catalytic activity">
    <reaction evidence="1">
        <text>Thiol-dependent hydrolysis of ester, thioester, amide, peptide and isopeptide bonds formed by the C-terminal Gly of ubiquitin (a 76-residue protein attached to proteins as an intracellular targeting signal).</text>
        <dbReference type="EC" id="3.4.19.12"/>
    </reaction>
</comment>
<evidence type="ECO:0000256" key="8">
    <source>
        <dbReference type="SAM" id="Phobius"/>
    </source>
</evidence>
<dbReference type="CDD" id="cd02662">
    <property type="entry name" value="Peptidase_C19F"/>
    <property type="match status" value="1"/>
</dbReference>
<dbReference type="AlphaFoldDB" id="A0A9Q1CC43"/>
<evidence type="ECO:0000313" key="10">
    <source>
        <dbReference type="EMBL" id="KAJ8042933.1"/>
    </source>
</evidence>
<dbReference type="InterPro" id="IPR050164">
    <property type="entry name" value="Peptidase_C19"/>
</dbReference>
<evidence type="ECO:0000256" key="7">
    <source>
        <dbReference type="ARBA" id="ARBA00022807"/>
    </source>
</evidence>
<feature type="transmembrane region" description="Helical" evidence="8">
    <location>
        <begin position="12"/>
        <end position="30"/>
    </location>
</feature>
<dbReference type="EMBL" id="JAIZAY010000004">
    <property type="protein sequence ID" value="KAJ8042933.1"/>
    <property type="molecule type" value="Genomic_DNA"/>
</dbReference>
<evidence type="ECO:0000256" key="5">
    <source>
        <dbReference type="ARBA" id="ARBA00022786"/>
    </source>
</evidence>
<dbReference type="GO" id="GO:0005634">
    <property type="term" value="C:nucleus"/>
    <property type="evidence" value="ECO:0007669"/>
    <property type="project" value="TreeGrafter"/>
</dbReference>
<dbReference type="PROSITE" id="PS50235">
    <property type="entry name" value="USP_3"/>
    <property type="match status" value="1"/>
</dbReference>
<dbReference type="Pfam" id="PF00443">
    <property type="entry name" value="UCH"/>
    <property type="match status" value="1"/>
</dbReference>
<dbReference type="InterPro" id="IPR001394">
    <property type="entry name" value="Peptidase_C19_UCH"/>
</dbReference>
<dbReference type="EC" id="3.4.19.12" evidence="3"/>
<comment type="caution">
    <text evidence="10">The sequence shown here is derived from an EMBL/GenBank/DDBJ whole genome shotgun (WGS) entry which is preliminary data.</text>
</comment>
<reference evidence="10" key="1">
    <citation type="submission" date="2021-10" db="EMBL/GenBank/DDBJ databases">
        <title>Tropical sea cucumber genome reveals ecological adaptation and Cuvierian tubules defense mechanism.</title>
        <authorList>
            <person name="Chen T."/>
        </authorList>
    </citation>
    <scope>NUCLEOTIDE SEQUENCE</scope>
    <source>
        <strain evidence="10">Nanhai2018</strain>
        <tissue evidence="10">Muscle</tissue>
    </source>
</reference>
<dbReference type="GO" id="GO:0006508">
    <property type="term" value="P:proteolysis"/>
    <property type="evidence" value="ECO:0007669"/>
    <property type="project" value="UniProtKB-KW"/>
</dbReference>
<organism evidence="10 11">
    <name type="scientific">Holothuria leucospilota</name>
    <name type="common">Black long sea cucumber</name>
    <name type="synonym">Mertensiothuria leucospilota</name>
    <dbReference type="NCBI Taxonomy" id="206669"/>
    <lineage>
        <taxon>Eukaryota</taxon>
        <taxon>Metazoa</taxon>
        <taxon>Echinodermata</taxon>
        <taxon>Eleutherozoa</taxon>
        <taxon>Echinozoa</taxon>
        <taxon>Holothuroidea</taxon>
        <taxon>Aspidochirotacea</taxon>
        <taxon>Aspidochirotida</taxon>
        <taxon>Holothuriidae</taxon>
        <taxon>Holothuria</taxon>
    </lineage>
</organism>
<evidence type="ECO:0000256" key="3">
    <source>
        <dbReference type="ARBA" id="ARBA00012759"/>
    </source>
</evidence>
<accession>A0A9Q1CC43</accession>
<dbReference type="SUPFAM" id="SSF54001">
    <property type="entry name" value="Cysteine proteinases"/>
    <property type="match status" value="1"/>
</dbReference>
<dbReference type="InterPro" id="IPR038765">
    <property type="entry name" value="Papain-like_cys_pep_sf"/>
</dbReference>
<keyword evidence="8" id="KW-0472">Membrane</keyword>